<dbReference type="PANTHER" id="PTHR43401:SF2">
    <property type="entry name" value="L-THREONINE 3-DEHYDROGENASE"/>
    <property type="match status" value="1"/>
</dbReference>
<evidence type="ECO:0000256" key="3">
    <source>
        <dbReference type="ARBA" id="ARBA00023002"/>
    </source>
</evidence>
<keyword evidence="2 4" id="KW-0862">Zinc</keyword>
<evidence type="ECO:0000313" key="6">
    <source>
        <dbReference type="EMBL" id="MCW3796576.1"/>
    </source>
</evidence>
<dbReference type="InterPro" id="IPR002328">
    <property type="entry name" value="ADH_Zn_CS"/>
</dbReference>
<dbReference type="InterPro" id="IPR020843">
    <property type="entry name" value="ER"/>
</dbReference>
<evidence type="ECO:0000256" key="4">
    <source>
        <dbReference type="RuleBase" id="RU361277"/>
    </source>
</evidence>
<comment type="caution">
    <text evidence="6">The sequence shown here is derived from an EMBL/GenBank/DDBJ whole genome shotgun (WGS) entry which is preliminary data.</text>
</comment>
<comment type="similarity">
    <text evidence="4">Belongs to the zinc-containing alcohol dehydrogenase family.</text>
</comment>
<dbReference type="Pfam" id="PF08240">
    <property type="entry name" value="ADH_N"/>
    <property type="match status" value="1"/>
</dbReference>
<dbReference type="Gene3D" id="3.90.180.10">
    <property type="entry name" value="Medium-chain alcohol dehydrogenases, catalytic domain"/>
    <property type="match status" value="2"/>
</dbReference>
<dbReference type="SMART" id="SM00829">
    <property type="entry name" value="PKS_ER"/>
    <property type="match status" value="1"/>
</dbReference>
<dbReference type="InterPro" id="IPR013154">
    <property type="entry name" value="ADH-like_N"/>
</dbReference>
<dbReference type="InterPro" id="IPR050129">
    <property type="entry name" value="Zn_alcohol_dh"/>
</dbReference>
<reference evidence="6 7" key="1">
    <citation type="submission" date="2022-10" db="EMBL/GenBank/DDBJ databases">
        <title>Sphingomonas sp.</title>
        <authorList>
            <person name="Jin C."/>
        </authorList>
    </citation>
    <scope>NUCLEOTIDE SEQUENCE [LARGE SCALE GENOMIC DNA]</scope>
    <source>
        <strain evidence="6 7">BN140010</strain>
    </source>
</reference>
<evidence type="ECO:0000256" key="2">
    <source>
        <dbReference type="ARBA" id="ARBA00022833"/>
    </source>
</evidence>
<gene>
    <name evidence="6" type="ORF">OMW55_01970</name>
</gene>
<organism evidence="6 7">
    <name type="scientific">Sphingomonas arvum</name>
    <dbReference type="NCBI Taxonomy" id="2992113"/>
    <lineage>
        <taxon>Bacteria</taxon>
        <taxon>Pseudomonadati</taxon>
        <taxon>Pseudomonadota</taxon>
        <taxon>Alphaproteobacteria</taxon>
        <taxon>Sphingomonadales</taxon>
        <taxon>Sphingomonadaceae</taxon>
        <taxon>Sphingomonas</taxon>
    </lineage>
</organism>
<dbReference type="InterPro" id="IPR011032">
    <property type="entry name" value="GroES-like_sf"/>
</dbReference>
<proteinExistence type="inferred from homology"/>
<dbReference type="RefSeq" id="WP_264880403.1">
    <property type="nucleotide sequence ID" value="NZ_JAPDOB010000001.1"/>
</dbReference>
<keyword evidence="7" id="KW-1185">Reference proteome</keyword>
<dbReference type="InterPro" id="IPR036291">
    <property type="entry name" value="NAD(P)-bd_dom_sf"/>
</dbReference>
<evidence type="ECO:0000259" key="5">
    <source>
        <dbReference type="SMART" id="SM00829"/>
    </source>
</evidence>
<evidence type="ECO:0000256" key="1">
    <source>
        <dbReference type="ARBA" id="ARBA00022723"/>
    </source>
</evidence>
<sequence length="317" mass="33931">MRAAVLAGPGQIRVDEVALSEPGPGQVRVKLEGCGVCASNLGPWSGPEWLTYPGEPGGMGHEGWGVIEAVGEGVSGLAVGDRVAALSYNSYASHDIADADKVVRLPAELADQPFPGEPLGCAFNIFHRADIRAGQTVAIVGIGFLGALLTRLATDAGARVIAISRRDYSLDVAKQFGAAEVIPMTDHQAIIDRVKELTGGKFCERVIEAVGKQWPLDLAGELTAERGKLIVAGYHQDGPRTVNMWLWNWRGIDVINAHERDPAAYVAGIREAVEAVAAGRIDPSPLYTHRYRLDELAQALDDTRDRPMGFLKAIVVP</sequence>
<dbReference type="CDD" id="cd08269">
    <property type="entry name" value="Zn_ADH9"/>
    <property type="match status" value="1"/>
</dbReference>
<dbReference type="EMBL" id="JAPDOB010000001">
    <property type="protein sequence ID" value="MCW3796576.1"/>
    <property type="molecule type" value="Genomic_DNA"/>
</dbReference>
<dbReference type="Pfam" id="PF00107">
    <property type="entry name" value="ADH_zinc_N"/>
    <property type="match status" value="1"/>
</dbReference>
<keyword evidence="1 4" id="KW-0479">Metal-binding</keyword>
<feature type="domain" description="Enoyl reductase (ER)" evidence="5">
    <location>
        <begin position="8"/>
        <end position="231"/>
    </location>
</feature>
<protein>
    <submittedName>
        <fullName evidence="6">Zinc-binding dehydrogenase</fullName>
    </submittedName>
</protein>
<evidence type="ECO:0000313" key="7">
    <source>
        <dbReference type="Proteomes" id="UP001526246"/>
    </source>
</evidence>
<dbReference type="SUPFAM" id="SSF51735">
    <property type="entry name" value="NAD(P)-binding Rossmann-fold domains"/>
    <property type="match status" value="1"/>
</dbReference>
<name>A0ABT3JC20_9SPHN</name>
<keyword evidence="3" id="KW-0560">Oxidoreductase</keyword>
<accession>A0ABT3JC20</accession>
<comment type="cofactor">
    <cofactor evidence="4">
        <name>Zn(2+)</name>
        <dbReference type="ChEBI" id="CHEBI:29105"/>
    </cofactor>
</comment>
<dbReference type="PROSITE" id="PS00059">
    <property type="entry name" value="ADH_ZINC"/>
    <property type="match status" value="1"/>
</dbReference>
<dbReference type="Proteomes" id="UP001526246">
    <property type="component" value="Unassembled WGS sequence"/>
</dbReference>
<dbReference type="Gene3D" id="3.40.50.720">
    <property type="entry name" value="NAD(P)-binding Rossmann-like Domain"/>
    <property type="match status" value="1"/>
</dbReference>
<dbReference type="InterPro" id="IPR013149">
    <property type="entry name" value="ADH-like_C"/>
</dbReference>
<dbReference type="PANTHER" id="PTHR43401">
    <property type="entry name" value="L-THREONINE 3-DEHYDROGENASE"/>
    <property type="match status" value="1"/>
</dbReference>
<dbReference type="SUPFAM" id="SSF50129">
    <property type="entry name" value="GroES-like"/>
    <property type="match status" value="1"/>
</dbReference>